<feature type="signal peptide" evidence="1">
    <location>
        <begin position="1"/>
        <end position="20"/>
    </location>
</feature>
<dbReference type="RefSeq" id="WP_253966674.1">
    <property type="nucleotide sequence ID" value="NZ_JAMFTH010000001.1"/>
</dbReference>
<evidence type="ECO:0000313" key="3">
    <source>
        <dbReference type="Proteomes" id="UP001139319"/>
    </source>
</evidence>
<proteinExistence type="predicted"/>
<organism evidence="2 3">
    <name type="scientific">Gilvimarinus xylanilyticus</name>
    <dbReference type="NCBI Taxonomy" id="2944139"/>
    <lineage>
        <taxon>Bacteria</taxon>
        <taxon>Pseudomonadati</taxon>
        <taxon>Pseudomonadota</taxon>
        <taxon>Gammaproteobacteria</taxon>
        <taxon>Cellvibrionales</taxon>
        <taxon>Cellvibrionaceae</taxon>
        <taxon>Gilvimarinus</taxon>
    </lineage>
</organism>
<name>A0A9X2KVV1_9GAMM</name>
<evidence type="ECO:0000256" key="1">
    <source>
        <dbReference type="SAM" id="SignalP"/>
    </source>
</evidence>
<sequence length="249" mass="27478">MFISFSRVTFALILSITLGACQNQTETPPPSESQIHNLATEVQRQALSDLALFKACASLGGALGDYANTARETWTFSNQRLVEAADRHMQAGNDDWVSWREETYSLSVLALVKDIQQSQYEQLNLAQRGPSGQKSVCRRELAIAETRIFSDLASPQVAQALVAQAQPKAAASVSIVRLSDSFSRWPEPGRSFFALNKQTGPNCSANSRIMPLVNHWPEEVYAHYCNGRPISLIQCQWGKCTRQKAGSAN</sequence>
<protein>
    <submittedName>
        <fullName evidence="2">Uncharacterized protein</fullName>
    </submittedName>
</protein>
<feature type="chain" id="PRO_5040726074" evidence="1">
    <location>
        <begin position="21"/>
        <end position="249"/>
    </location>
</feature>
<accession>A0A9X2KVV1</accession>
<dbReference type="PROSITE" id="PS51257">
    <property type="entry name" value="PROKAR_LIPOPROTEIN"/>
    <property type="match status" value="1"/>
</dbReference>
<dbReference type="EMBL" id="JAMFTH010000001">
    <property type="protein sequence ID" value="MCP8898395.1"/>
    <property type="molecule type" value="Genomic_DNA"/>
</dbReference>
<keyword evidence="3" id="KW-1185">Reference proteome</keyword>
<gene>
    <name evidence="2" type="ORF">M6D89_03670</name>
</gene>
<dbReference type="Proteomes" id="UP001139319">
    <property type="component" value="Unassembled WGS sequence"/>
</dbReference>
<reference evidence="2" key="1">
    <citation type="submission" date="2022-05" db="EMBL/GenBank/DDBJ databases">
        <authorList>
            <person name="Sun H.-N."/>
        </authorList>
    </citation>
    <scope>NUCLEOTIDE SEQUENCE</scope>
    <source>
        <strain evidence="2">HB14</strain>
    </source>
</reference>
<keyword evidence="1" id="KW-0732">Signal</keyword>
<reference evidence="2" key="2">
    <citation type="submission" date="2023-01" db="EMBL/GenBank/DDBJ databases">
        <title>Gilvimarinus xylanilyticus HB14 isolated from Caulerpa lentillifera aquaculture base in Hainan, China.</title>
        <authorList>
            <person name="Zhang Y.-J."/>
        </authorList>
    </citation>
    <scope>NUCLEOTIDE SEQUENCE</scope>
    <source>
        <strain evidence="2">HB14</strain>
    </source>
</reference>
<comment type="caution">
    <text evidence="2">The sequence shown here is derived from an EMBL/GenBank/DDBJ whole genome shotgun (WGS) entry which is preliminary data.</text>
</comment>
<evidence type="ECO:0000313" key="2">
    <source>
        <dbReference type="EMBL" id="MCP8898395.1"/>
    </source>
</evidence>
<dbReference type="AlphaFoldDB" id="A0A9X2KVV1"/>